<evidence type="ECO:0000313" key="2">
    <source>
        <dbReference type="Proteomes" id="UP000595197"/>
    </source>
</evidence>
<accession>A0ABX7BBJ0</accession>
<reference evidence="1" key="1">
    <citation type="submission" date="2021-02" db="EMBL/GenBank/DDBJ databases">
        <title>Skermanella TT6 skin isolate.</title>
        <authorList>
            <person name="Lee K."/>
            <person name="Ganzorig M."/>
        </authorList>
    </citation>
    <scope>NUCLEOTIDE SEQUENCE</scope>
    <source>
        <strain evidence="1">TT6</strain>
    </source>
</reference>
<dbReference type="Proteomes" id="UP000595197">
    <property type="component" value="Chromosome"/>
</dbReference>
<dbReference type="RefSeq" id="WP_201079439.1">
    <property type="nucleotide sequence ID" value="NZ_CP067420.1"/>
</dbReference>
<organism evidence="1 2">
    <name type="scientific">Skermanella cutis</name>
    <dbReference type="NCBI Taxonomy" id="2775420"/>
    <lineage>
        <taxon>Bacteria</taxon>
        <taxon>Pseudomonadati</taxon>
        <taxon>Pseudomonadota</taxon>
        <taxon>Alphaproteobacteria</taxon>
        <taxon>Rhodospirillales</taxon>
        <taxon>Azospirillaceae</taxon>
        <taxon>Skermanella</taxon>
    </lineage>
</organism>
<gene>
    <name evidence="1" type="ORF">IGS68_09850</name>
</gene>
<evidence type="ECO:0000313" key="1">
    <source>
        <dbReference type="EMBL" id="QQP91478.1"/>
    </source>
</evidence>
<protein>
    <submittedName>
        <fullName evidence="1">Uncharacterized protein</fullName>
    </submittedName>
</protein>
<sequence>MFDKNNILYLVTEFSCYMLAATDPSKRSLISISKAEFIAALRECETDLEFLQTRRKLQNGVSEGKVAGVLLFRLCQRRIVHLQLHGLDEDPPEAHTLQEKAAIHTVLQLLNLNISQDHLSSFMGTHRNPHITAKALQDLETELLYLVKRRHCNQENLGIFFDAVCYLDAGVTRLKAFRGSTC</sequence>
<keyword evidence="2" id="KW-1185">Reference proteome</keyword>
<dbReference type="EMBL" id="CP067420">
    <property type="protein sequence ID" value="QQP91478.1"/>
    <property type="molecule type" value="Genomic_DNA"/>
</dbReference>
<name>A0ABX7BBJ0_9PROT</name>
<proteinExistence type="predicted"/>